<evidence type="ECO:0000256" key="3">
    <source>
        <dbReference type="ARBA" id="ARBA00022475"/>
    </source>
</evidence>
<dbReference type="InterPro" id="IPR003004">
    <property type="entry name" value="GspF/PilC"/>
</dbReference>
<keyword evidence="4 7" id="KW-0812">Transmembrane</keyword>
<evidence type="ECO:0000256" key="1">
    <source>
        <dbReference type="ARBA" id="ARBA00004651"/>
    </source>
</evidence>
<evidence type="ECO:0000256" key="5">
    <source>
        <dbReference type="ARBA" id="ARBA00022989"/>
    </source>
</evidence>
<organism evidence="9 10">
    <name type="scientific">Lactobacillus pasteurii DSM 23907 = CRBIP 24.76</name>
    <dbReference type="NCBI Taxonomy" id="1423790"/>
    <lineage>
        <taxon>Bacteria</taxon>
        <taxon>Bacillati</taxon>
        <taxon>Bacillota</taxon>
        <taxon>Bacilli</taxon>
        <taxon>Lactobacillales</taxon>
        <taxon>Lactobacillaceae</taxon>
        <taxon>Lactobacillus</taxon>
    </lineage>
</organism>
<feature type="transmembrane region" description="Helical" evidence="7">
    <location>
        <begin position="154"/>
        <end position="175"/>
    </location>
</feature>
<feature type="transmembrane region" description="Helical" evidence="7">
    <location>
        <begin position="304"/>
        <end position="325"/>
    </location>
</feature>
<accession>I7J0R2</accession>
<dbReference type="eggNOG" id="COG1459">
    <property type="taxonomic scope" value="Bacteria"/>
</dbReference>
<name>I7J0R2_9LACO</name>
<reference evidence="9 10" key="1">
    <citation type="submission" date="2012-06" db="EMBL/GenBank/DDBJ databases">
        <title>Draft Genome Sequence of Lactobacillus pasteurii CRBIP 24.76T.</title>
        <authorList>
            <person name="Cousin S."/>
            <person name="Bouchier C."/>
            <person name="Loux V."/>
            <person name="Ma L."/>
            <person name="Creno S."/>
            <person name="Bizet C."/>
            <person name="Clermont D."/>
        </authorList>
    </citation>
    <scope>NUCLEOTIDE SEQUENCE [LARGE SCALE GENOMIC DNA]</scope>
    <source>
        <strain evidence="10">CRBIP 24.76T</strain>
    </source>
</reference>
<dbReference type="PANTHER" id="PTHR30012">
    <property type="entry name" value="GENERAL SECRETION PATHWAY PROTEIN"/>
    <property type="match status" value="1"/>
</dbReference>
<feature type="transmembrane region" description="Helical" evidence="7">
    <location>
        <begin position="117"/>
        <end position="134"/>
    </location>
</feature>
<comment type="caution">
    <text evidence="9">The sequence shown here is derived from an EMBL/GenBank/DDBJ whole genome shotgun (WGS) entry which is preliminary data.</text>
</comment>
<keyword evidence="3" id="KW-1003">Cell membrane</keyword>
<evidence type="ECO:0000313" key="10">
    <source>
        <dbReference type="Proteomes" id="UP000009311"/>
    </source>
</evidence>
<dbReference type="STRING" id="1423790.BN53_07190"/>
<gene>
    <name evidence="9" type="ORF">BN53_07190</name>
</gene>
<protein>
    <submittedName>
        <fullName evidence="9">Competence protein</fullName>
    </submittedName>
</protein>
<keyword evidence="5 7" id="KW-1133">Transmembrane helix</keyword>
<evidence type="ECO:0000259" key="8">
    <source>
        <dbReference type="Pfam" id="PF00482"/>
    </source>
</evidence>
<evidence type="ECO:0000256" key="4">
    <source>
        <dbReference type="ARBA" id="ARBA00022692"/>
    </source>
</evidence>
<feature type="domain" description="Type II secretion system protein GspF" evidence="8">
    <location>
        <begin position="21"/>
        <end position="135"/>
    </location>
</feature>
<dbReference type="Gene3D" id="1.20.81.30">
    <property type="entry name" value="Type II secretion system (T2SS), domain F"/>
    <property type="match status" value="2"/>
</dbReference>
<feature type="transmembrane region" description="Helical" evidence="7">
    <location>
        <begin position="196"/>
        <end position="218"/>
    </location>
</feature>
<dbReference type="Proteomes" id="UP000009311">
    <property type="component" value="Unassembled WGS sequence"/>
</dbReference>
<dbReference type="OrthoDB" id="2145980at2"/>
<dbReference type="EMBL" id="CAKD01000024">
    <property type="protein sequence ID" value="CCI85862.1"/>
    <property type="molecule type" value="Genomic_DNA"/>
</dbReference>
<dbReference type="PANTHER" id="PTHR30012:SF0">
    <property type="entry name" value="TYPE II SECRETION SYSTEM PROTEIN F-RELATED"/>
    <property type="match status" value="1"/>
</dbReference>
<dbReference type="RefSeq" id="WP_009560423.1">
    <property type="nucleotide sequence ID" value="NZ_AYZN01000001.1"/>
</dbReference>
<dbReference type="GO" id="GO:0005886">
    <property type="term" value="C:plasma membrane"/>
    <property type="evidence" value="ECO:0007669"/>
    <property type="project" value="UniProtKB-SubCell"/>
</dbReference>
<evidence type="ECO:0000256" key="2">
    <source>
        <dbReference type="ARBA" id="ARBA00005745"/>
    </source>
</evidence>
<evidence type="ECO:0000256" key="6">
    <source>
        <dbReference type="ARBA" id="ARBA00023136"/>
    </source>
</evidence>
<evidence type="ECO:0000313" key="9">
    <source>
        <dbReference type="EMBL" id="CCI85862.1"/>
    </source>
</evidence>
<feature type="domain" description="Type II secretion system protein GspF" evidence="8">
    <location>
        <begin position="208"/>
        <end position="326"/>
    </location>
</feature>
<dbReference type="InterPro" id="IPR018076">
    <property type="entry name" value="T2SS_GspF_dom"/>
</dbReference>
<dbReference type="AlphaFoldDB" id="I7J0R2"/>
<comment type="similarity">
    <text evidence="2">Belongs to the GSP F family.</text>
</comment>
<dbReference type="InterPro" id="IPR042094">
    <property type="entry name" value="T2SS_GspF_sf"/>
</dbReference>
<evidence type="ECO:0000256" key="7">
    <source>
        <dbReference type="SAM" id="Phobius"/>
    </source>
</evidence>
<proteinExistence type="inferred from homology"/>
<comment type="subcellular location">
    <subcellularLocation>
        <location evidence="1">Cell membrane</location>
        <topology evidence="1">Multi-pass membrane protein</topology>
    </subcellularLocation>
</comment>
<keyword evidence="10" id="KW-1185">Reference proteome</keyword>
<keyword evidence="6 7" id="KW-0472">Membrane</keyword>
<sequence length="334" mass="37555">MTISLTNLRRVKLNQEEQLVFLDYLQNSLKNGFSLNSSIELMIVFWPQKAQMMKRLDQAMKQGARLSSELLRLGFSKTIATQINMAMQQGNLVECLEQVTILERLKNEQFKMLKAELSYPFVLAGMMLFLLAFMQNFVMDKLNGGSDNSGDVLIIGLFGLIGALVAMLVHILSLLKRQDYKSMLTLIKYPLIGEVIKIYVNYLLVYDIGLLLSSGFSLQKMCSYASSQEPGSLQQAIGQKISQQLNSGKALTEVIKDEPFLPDNLILLLKTGSQRQTLSQQFLVLGKGLFIDLTCRIEKLVVNVQPLCFILIGICVIGVYLKLLLPMYSMMQGI</sequence>
<dbReference type="Pfam" id="PF00482">
    <property type="entry name" value="T2SSF"/>
    <property type="match status" value="2"/>
</dbReference>